<feature type="region of interest" description="Disordered" evidence="1">
    <location>
        <begin position="25"/>
        <end position="132"/>
    </location>
</feature>
<reference evidence="2" key="1">
    <citation type="journal article" date="2017" name="Mycologia">
        <title>Fusarium algeriense, sp. nov., a novel toxigenic crown rot pathogen of durum wheat from Algeria is nested in the Fusarium burgessii species complex.</title>
        <authorList>
            <person name="Laraba I."/>
            <person name="Keddad A."/>
            <person name="Boureghda H."/>
            <person name="Abdallah N."/>
            <person name="Vaughan M.M."/>
            <person name="Proctor R.H."/>
            <person name="Busman M."/>
            <person name="O'Donnell K."/>
        </authorList>
    </citation>
    <scope>NUCLEOTIDE SEQUENCE</scope>
    <source>
        <strain evidence="2">NRRL 25174</strain>
    </source>
</reference>
<evidence type="ECO:0000256" key="1">
    <source>
        <dbReference type="SAM" id="MobiDB-lite"/>
    </source>
</evidence>
<dbReference type="EMBL" id="PVQB02001650">
    <property type="protein sequence ID" value="KAF4331569.1"/>
    <property type="molecule type" value="Genomic_DNA"/>
</dbReference>
<dbReference type="Proteomes" id="UP000730481">
    <property type="component" value="Unassembled WGS sequence"/>
</dbReference>
<feature type="compositionally biased region" description="Acidic residues" evidence="1">
    <location>
        <begin position="114"/>
        <end position="132"/>
    </location>
</feature>
<sequence>MKSSTNTTQLFLASLSWKETACLDPSAKPVGTSVKQTCSSRAGPSSNGFRSFCDTQLGQTCKKPSCKPKPKANGRRMRIATTSDEDSTGDESLVRPSVARKNKATQTDDGSVKDEDEESDEDEFSQDDEDDE</sequence>
<dbReference type="AlphaFoldDB" id="A0A9P5A2V5"/>
<evidence type="ECO:0000313" key="2">
    <source>
        <dbReference type="EMBL" id="KAF4331569.1"/>
    </source>
</evidence>
<organism evidence="2 3">
    <name type="scientific">Fusarium beomiforme</name>
    <dbReference type="NCBI Taxonomy" id="44412"/>
    <lineage>
        <taxon>Eukaryota</taxon>
        <taxon>Fungi</taxon>
        <taxon>Dikarya</taxon>
        <taxon>Ascomycota</taxon>
        <taxon>Pezizomycotina</taxon>
        <taxon>Sordariomycetes</taxon>
        <taxon>Hypocreomycetidae</taxon>
        <taxon>Hypocreales</taxon>
        <taxon>Nectriaceae</taxon>
        <taxon>Fusarium</taxon>
        <taxon>Fusarium burgessii species complex</taxon>
    </lineage>
</organism>
<feature type="compositionally biased region" description="Basic residues" evidence="1">
    <location>
        <begin position="64"/>
        <end position="78"/>
    </location>
</feature>
<gene>
    <name evidence="2" type="ORF">FBEOM_14678</name>
</gene>
<protein>
    <submittedName>
        <fullName evidence="2">Uncharacterized protein</fullName>
    </submittedName>
</protein>
<dbReference type="OrthoDB" id="5154006at2759"/>
<comment type="caution">
    <text evidence="2">The sequence shown here is derived from an EMBL/GenBank/DDBJ whole genome shotgun (WGS) entry which is preliminary data.</text>
</comment>
<keyword evidence="3" id="KW-1185">Reference proteome</keyword>
<feature type="non-terminal residue" evidence="2">
    <location>
        <position position="132"/>
    </location>
</feature>
<evidence type="ECO:0000313" key="3">
    <source>
        <dbReference type="Proteomes" id="UP000730481"/>
    </source>
</evidence>
<reference evidence="2" key="2">
    <citation type="submission" date="2020-02" db="EMBL/GenBank/DDBJ databases">
        <title>Identification and distribution of gene clusters putatively required for synthesis of sphingolipid metabolism inhibitors in phylogenetically diverse species of the filamentous fungus Fusarium.</title>
        <authorList>
            <person name="Kim H.-S."/>
            <person name="Busman M."/>
            <person name="Brown D.W."/>
            <person name="Divon H."/>
            <person name="Uhlig S."/>
            <person name="Proctor R.H."/>
        </authorList>
    </citation>
    <scope>NUCLEOTIDE SEQUENCE</scope>
    <source>
        <strain evidence="2">NRRL 25174</strain>
    </source>
</reference>
<accession>A0A9P5A2V5</accession>
<feature type="compositionally biased region" description="Polar residues" evidence="1">
    <location>
        <begin position="33"/>
        <end position="59"/>
    </location>
</feature>
<proteinExistence type="predicted"/>
<name>A0A9P5A2V5_9HYPO</name>